<proteinExistence type="predicted"/>
<dbReference type="Proteomes" id="UP001206925">
    <property type="component" value="Unassembled WGS sequence"/>
</dbReference>
<dbReference type="AlphaFoldDB" id="A0AAD5GNC8"/>
<reference evidence="1" key="1">
    <citation type="submission" date="2022-06" db="EMBL/GenBank/DDBJ databases">
        <title>Uncovering the hologenomic basis of an extraordinary plant invasion.</title>
        <authorList>
            <person name="Bieker V.C."/>
            <person name="Martin M.D."/>
            <person name="Gilbert T."/>
            <person name="Hodgins K."/>
            <person name="Battlay P."/>
            <person name="Petersen B."/>
            <person name="Wilson J."/>
        </authorList>
    </citation>
    <scope>NUCLEOTIDE SEQUENCE</scope>
    <source>
        <strain evidence="1">AA19_3_7</strain>
        <tissue evidence="1">Leaf</tissue>
    </source>
</reference>
<dbReference type="EMBL" id="JAMZMK010007051">
    <property type="protein sequence ID" value="KAI7746038.1"/>
    <property type="molecule type" value="Genomic_DNA"/>
</dbReference>
<evidence type="ECO:0000313" key="1">
    <source>
        <dbReference type="EMBL" id="KAI7746038.1"/>
    </source>
</evidence>
<name>A0AAD5GNC8_AMBAR</name>
<keyword evidence="2" id="KW-1185">Reference proteome</keyword>
<gene>
    <name evidence="1" type="ORF">M8C21_017248</name>
</gene>
<protein>
    <submittedName>
        <fullName evidence="1">Uncharacterized protein</fullName>
    </submittedName>
</protein>
<evidence type="ECO:0000313" key="2">
    <source>
        <dbReference type="Proteomes" id="UP001206925"/>
    </source>
</evidence>
<accession>A0AAD5GNC8</accession>
<sequence>MALHYRSGGRCIFRRNCNSSPPKSREEHTIWRRYGVSVLMLPVQDYAGNGVYRRNQLSWPTAMDPPKVIRKKEKMLVSERRRRLRLLLLLL</sequence>
<organism evidence="1 2">
    <name type="scientific">Ambrosia artemisiifolia</name>
    <name type="common">Common ragweed</name>
    <dbReference type="NCBI Taxonomy" id="4212"/>
    <lineage>
        <taxon>Eukaryota</taxon>
        <taxon>Viridiplantae</taxon>
        <taxon>Streptophyta</taxon>
        <taxon>Embryophyta</taxon>
        <taxon>Tracheophyta</taxon>
        <taxon>Spermatophyta</taxon>
        <taxon>Magnoliopsida</taxon>
        <taxon>eudicotyledons</taxon>
        <taxon>Gunneridae</taxon>
        <taxon>Pentapetalae</taxon>
        <taxon>asterids</taxon>
        <taxon>campanulids</taxon>
        <taxon>Asterales</taxon>
        <taxon>Asteraceae</taxon>
        <taxon>Asteroideae</taxon>
        <taxon>Heliantheae alliance</taxon>
        <taxon>Heliantheae</taxon>
        <taxon>Ambrosia</taxon>
    </lineage>
</organism>
<comment type="caution">
    <text evidence="1">The sequence shown here is derived from an EMBL/GenBank/DDBJ whole genome shotgun (WGS) entry which is preliminary data.</text>
</comment>